<evidence type="ECO:0000313" key="5">
    <source>
        <dbReference type="EMBL" id="KIH66824.1"/>
    </source>
</evidence>
<protein>
    <submittedName>
        <fullName evidence="5">Kunitz/Bovine pancreatic trypsin inhibitor domain protein</fullName>
    </submittedName>
</protein>
<dbReference type="InterPro" id="IPR020901">
    <property type="entry name" value="Prtase_inh_Kunz-CS"/>
</dbReference>
<dbReference type="PANTHER" id="PTHR10083">
    <property type="entry name" value="KUNITZ-TYPE PROTEASE INHIBITOR-RELATED"/>
    <property type="match status" value="1"/>
</dbReference>
<keyword evidence="2" id="KW-0722">Serine protease inhibitor</keyword>
<dbReference type="OrthoDB" id="5871431at2759"/>
<name>A0A0C2H5K4_9BILA</name>
<feature type="domain" description="BPTI/Kunitz inhibitor" evidence="4">
    <location>
        <begin position="23"/>
        <end position="57"/>
    </location>
</feature>
<dbReference type="InterPro" id="IPR036880">
    <property type="entry name" value="Kunitz_BPTI_sf"/>
</dbReference>
<organism evidence="5 6">
    <name type="scientific">Ancylostoma duodenale</name>
    <dbReference type="NCBI Taxonomy" id="51022"/>
    <lineage>
        <taxon>Eukaryota</taxon>
        <taxon>Metazoa</taxon>
        <taxon>Ecdysozoa</taxon>
        <taxon>Nematoda</taxon>
        <taxon>Chromadorea</taxon>
        <taxon>Rhabditida</taxon>
        <taxon>Rhabditina</taxon>
        <taxon>Rhabditomorpha</taxon>
        <taxon>Strongyloidea</taxon>
        <taxon>Ancylostomatidae</taxon>
        <taxon>Ancylostomatinae</taxon>
        <taxon>Ancylostoma</taxon>
    </lineage>
</organism>
<dbReference type="InterPro" id="IPR050098">
    <property type="entry name" value="TFPI/VKTCI-like"/>
</dbReference>
<evidence type="ECO:0000313" key="6">
    <source>
        <dbReference type="Proteomes" id="UP000054047"/>
    </source>
</evidence>
<dbReference type="PROSITE" id="PS00280">
    <property type="entry name" value="BPTI_KUNITZ_1"/>
    <property type="match status" value="1"/>
</dbReference>
<sequence length="61" mass="6817">MPGVVQKHSFNKATFLKCNYKEYGFDKNAGKCVEFTYGGCSGNANRFDTLAACQKRCPDKK</sequence>
<dbReference type="InterPro" id="IPR002223">
    <property type="entry name" value="Kunitz_BPTI"/>
</dbReference>
<dbReference type="PRINTS" id="PR00759">
    <property type="entry name" value="BASICPTASE"/>
</dbReference>
<keyword evidence="1" id="KW-0646">Protease inhibitor</keyword>
<dbReference type="Proteomes" id="UP000054047">
    <property type="component" value="Unassembled WGS sequence"/>
</dbReference>
<keyword evidence="6" id="KW-1185">Reference proteome</keyword>
<dbReference type="PROSITE" id="PS50279">
    <property type="entry name" value="BPTI_KUNITZ_2"/>
    <property type="match status" value="1"/>
</dbReference>
<dbReference type="Pfam" id="PF00014">
    <property type="entry name" value="Kunitz_BPTI"/>
    <property type="match status" value="1"/>
</dbReference>
<evidence type="ECO:0000256" key="1">
    <source>
        <dbReference type="ARBA" id="ARBA00022690"/>
    </source>
</evidence>
<dbReference type="CDD" id="cd00109">
    <property type="entry name" value="Kunitz-type"/>
    <property type="match status" value="1"/>
</dbReference>
<dbReference type="GO" id="GO:0004867">
    <property type="term" value="F:serine-type endopeptidase inhibitor activity"/>
    <property type="evidence" value="ECO:0007669"/>
    <property type="project" value="UniProtKB-KW"/>
</dbReference>
<dbReference type="EMBL" id="KN726946">
    <property type="protein sequence ID" value="KIH66824.1"/>
    <property type="molecule type" value="Genomic_DNA"/>
</dbReference>
<dbReference type="SMART" id="SM00131">
    <property type="entry name" value="KU"/>
    <property type="match status" value="1"/>
</dbReference>
<reference evidence="5 6" key="1">
    <citation type="submission" date="2013-12" db="EMBL/GenBank/DDBJ databases">
        <title>Draft genome of the parsitic nematode Ancylostoma duodenale.</title>
        <authorList>
            <person name="Mitreva M."/>
        </authorList>
    </citation>
    <scope>NUCLEOTIDE SEQUENCE [LARGE SCALE GENOMIC DNA]</scope>
    <source>
        <strain evidence="5 6">Zhejiang</strain>
    </source>
</reference>
<gene>
    <name evidence="5" type="ORF">ANCDUO_02842</name>
</gene>
<keyword evidence="3" id="KW-1015">Disulfide bond</keyword>
<dbReference type="GO" id="GO:0005615">
    <property type="term" value="C:extracellular space"/>
    <property type="evidence" value="ECO:0007669"/>
    <property type="project" value="TreeGrafter"/>
</dbReference>
<evidence type="ECO:0000259" key="4">
    <source>
        <dbReference type="PROSITE" id="PS50279"/>
    </source>
</evidence>
<evidence type="ECO:0000256" key="2">
    <source>
        <dbReference type="ARBA" id="ARBA00022900"/>
    </source>
</evidence>
<dbReference type="SUPFAM" id="SSF57362">
    <property type="entry name" value="BPTI-like"/>
    <property type="match status" value="1"/>
</dbReference>
<dbReference type="Gene3D" id="4.10.410.10">
    <property type="entry name" value="Pancreatic trypsin inhibitor Kunitz domain"/>
    <property type="match status" value="1"/>
</dbReference>
<dbReference type="PANTHER" id="PTHR10083:SF374">
    <property type="entry name" value="BPTI_KUNITZ INHIBITOR DOMAIN-CONTAINING PROTEIN"/>
    <property type="match status" value="1"/>
</dbReference>
<evidence type="ECO:0000256" key="3">
    <source>
        <dbReference type="ARBA" id="ARBA00023157"/>
    </source>
</evidence>
<accession>A0A0C2H5K4</accession>
<dbReference type="AlphaFoldDB" id="A0A0C2H5K4"/>
<proteinExistence type="predicted"/>